<dbReference type="AlphaFoldDB" id="E6QVU9"/>
<comment type="caution">
    <text evidence="1">The sequence shown here is derived from an EMBL/GenBank/DDBJ whole genome shotgun (WGS) entry which is preliminary data.</text>
</comment>
<accession>E6QVU9</accession>
<sequence>MLQQVWCRHHLMSSGVVGPSFDKECSQFNDGEDRHGRNKTPIAAEECTHCHEGSRTFGNSPEISSQPKGGFFVIHRLLLAEQPA</sequence>
<protein>
    <submittedName>
        <fullName evidence="1">Uncharacterized protein</fullName>
    </submittedName>
</protein>
<evidence type="ECO:0000313" key="1">
    <source>
        <dbReference type="EMBL" id="CBI11372.1"/>
    </source>
</evidence>
<name>E6QVU9_9ZZZZ</name>
<gene>
    <name evidence="1" type="ORF">CARN7_2195</name>
</gene>
<proteinExistence type="predicted"/>
<dbReference type="EMBL" id="CABR01000137">
    <property type="protein sequence ID" value="CBI11372.1"/>
    <property type="molecule type" value="Genomic_DNA"/>
</dbReference>
<organism evidence="1">
    <name type="scientific">mine drainage metagenome</name>
    <dbReference type="NCBI Taxonomy" id="410659"/>
    <lineage>
        <taxon>unclassified sequences</taxon>
        <taxon>metagenomes</taxon>
        <taxon>ecological metagenomes</taxon>
    </lineage>
</organism>
<reference evidence="1" key="1">
    <citation type="submission" date="2009-10" db="EMBL/GenBank/DDBJ databases">
        <title>Diversity of trophic interactions inside an arsenic-rich microbial ecosystem.</title>
        <authorList>
            <person name="Bertin P.N."/>
            <person name="Heinrich-Salmeron A."/>
            <person name="Pelletier E."/>
            <person name="Goulhen-Chollet F."/>
            <person name="Arsene-Ploetze F."/>
            <person name="Gallien S."/>
            <person name="Calteau A."/>
            <person name="Vallenet D."/>
            <person name="Casiot C."/>
            <person name="Chane-Woon-Ming B."/>
            <person name="Giloteaux L."/>
            <person name="Barakat M."/>
            <person name="Bonnefoy V."/>
            <person name="Bruneel O."/>
            <person name="Chandler M."/>
            <person name="Cleiss J."/>
            <person name="Duran R."/>
            <person name="Elbaz-Poulichet F."/>
            <person name="Fonknechten N."/>
            <person name="Lauga B."/>
            <person name="Mornico D."/>
            <person name="Ortet P."/>
            <person name="Schaeffer C."/>
            <person name="Siguier P."/>
            <person name="Alexander Thil Smith A."/>
            <person name="Van Dorsselaer A."/>
            <person name="Weissenbach J."/>
            <person name="Medigue C."/>
            <person name="Le Paslier D."/>
        </authorList>
    </citation>
    <scope>NUCLEOTIDE SEQUENCE</scope>
</reference>